<dbReference type="RefSeq" id="WP_091312594.1">
    <property type="nucleotide sequence ID" value="NZ_CBCSJU010000004.1"/>
</dbReference>
<feature type="chain" id="PRO_5011794464" evidence="2">
    <location>
        <begin position="20"/>
        <end position="1278"/>
    </location>
</feature>
<dbReference type="InterPro" id="IPR013783">
    <property type="entry name" value="Ig-like_fold"/>
</dbReference>
<dbReference type="SUPFAM" id="SSF49265">
    <property type="entry name" value="Fibronectin type III"/>
    <property type="match status" value="3"/>
</dbReference>
<dbReference type="EMBL" id="FNYA01000004">
    <property type="protein sequence ID" value="SEI95386.1"/>
    <property type="molecule type" value="Genomic_DNA"/>
</dbReference>
<dbReference type="STRING" id="402734.SAMN05660918_2037"/>
<evidence type="ECO:0000256" key="1">
    <source>
        <dbReference type="ARBA" id="ARBA00022729"/>
    </source>
</evidence>
<dbReference type="PROSITE" id="PS50853">
    <property type="entry name" value="FN3"/>
    <property type="match status" value="1"/>
</dbReference>
<dbReference type="Pfam" id="PF20009">
    <property type="entry name" value="GEVED"/>
    <property type="match status" value="1"/>
</dbReference>
<organism evidence="4 5">
    <name type="scientific">Flavobacterium terrigena</name>
    <dbReference type="NCBI Taxonomy" id="402734"/>
    <lineage>
        <taxon>Bacteria</taxon>
        <taxon>Pseudomonadati</taxon>
        <taxon>Bacteroidota</taxon>
        <taxon>Flavobacteriia</taxon>
        <taxon>Flavobacteriales</taxon>
        <taxon>Flavobacteriaceae</taxon>
        <taxon>Flavobacterium</taxon>
    </lineage>
</organism>
<evidence type="ECO:0000256" key="2">
    <source>
        <dbReference type="SAM" id="SignalP"/>
    </source>
</evidence>
<evidence type="ECO:0000259" key="3">
    <source>
        <dbReference type="PROSITE" id="PS50853"/>
    </source>
</evidence>
<feature type="signal peptide" evidence="2">
    <location>
        <begin position="1"/>
        <end position="19"/>
    </location>
</feature>
<dbReference type="NCBIfam" id="TIGR04183">
    <property type="entry name" value="Por_Secre_tail"/>
    <property type="match status" value="1"/>
</dbReference>
<feature type="domain" description="Fibronectin type-III" evidence="3">
    <location>
        <begin position="209"/>
        <end position="299"/>
    </location>
</feature>
<dbReference type="AlphaFoldDB" id="A0A1H6UUP8"/>
<dbReference type="SMART" id="SM00060">
    <property type="entry name" value="FN3"/>
    <property type="match status" value="3"/>
</dbReference>
<proteinExistence type="predicted"/>
<dbReference type="InterPro" id="IPR003961">
    <property type="entry name" value="FN3_dom"/>
</dbReference>
<evidence type="ECO:0000313" key="5">
    <source>
        <dbReference type="Proteomes" id="UP000199702"/>
    </source>
</evidence>
<dbReference type="Pfam" id="PF18962">
    <property type="entry name" value="Por_Secre_tail"/>
    <property type="match status" value="1"/>
</dbReference>
<dbReference type="InterPro" id="IPR036116">
    <property type="entry name" value="FN3_sf"/>
</dbReference>
<evidence type="ECO:0000313" key="4">
    <source>
        <dbReference type="EMBL" id="SEI95386.1"/>
    </source>
</evidence>
<dbReference type="OrthoDB" id="975384at2"/>
<sequence length="1278" mass="134898">MKKITLWLFALFTCWQISAQTGTIVVGVNDGTPNTAISNPSPMQDYYKTGRVQFLYTASELLGVGLVAGNITEIGWVVTSNNASTLQEGYTISMKSTSSTVLTANFESGSTVVYGPTDFTPSTTGNVMFTLTTPFVWDGTSNVIVEVCAGSSSGTYTQNVSCANSTTTGTQAVFFRSDSSTSPCTEVTGTALNDRPLLVATGNVASCLAPLNLVSANVTAFTADISWDATSSTPLIGYEYVVSTSNVAPTGAGTATTNVYASVSSLLPTTTYYVFVRSNCAAGEFSGWYGPISFTTGCVSVANFNQNFDGVTTPALPSCWSKILSGTGISIYASVGTATTNTSAPNGVDLYNSDSGSACNIMLVSPTLSNLSDGTHRLKFKARNTTETQDLEIGVLTDPADANSFTLVQAVDITNSFQSYIVNFDTFTGPGSVIAIKRLSSSTYSNVYLDDIIWEAIPSCPDQTGLTVSNITSTGANTSWDPVAAGVEYAITTSATPPVSGTATTATFYIASGLAPQTLHYLHVRTDCGAGSYGIWVTIPFTTACSPIANFNENFDSVTTPTLPGCWSKLLSGATLSTYASVNTSTVYASAPNGVDLYNSNSGASDNIMLVTPLLSNLSAGTHRLKFKALNNVDTQDLEIGVLTDPADASTFTLVQAVDITTTYQSYIVNFDTFSGPGAAIALKRLSTSTYSNVYLDDVVWEAIPTCPDQTGLVVSNITSSGANTSWDAVAAGVEYAITTSATPPASGTPTTATFYMASGLAPQTVHYLHVRTDCGAGSYGIWVTIPFTTACSPIATLPWIENFDAVTTPAIPQCWSEENGDYSTSNSTSSNTPHSGANYLRDAWLATNEFMWTPGFDLVADTSYDFSSWIQGDGGANWVVDYFVNSVQNSTGATQLGTAYNVPGTGTFGIQPYTKVIRTFVPATTGTYYFAVRVNQPGYPIYIAFDDFELKLSPASAPACTTNLVATPNATCGNFSNNLTWDYESTAAGYYVTIGSTSGGTDIANAVNVGLNSYSFSGSIGTTYFWKVVPYNAAGSATGCTEQSFTTAATGCYCTSSPISNDNLGITTAVIGSTTNNIADVTYADLTAVPEIISQGENTNVQLTFSTGYTYDVNVWIDFNNDYDFDDAGELVKTGIACTIDQPNTVDASFIMPMTAPTGIHRMRIGSADSGQNPPNSCYSGYYGITLDFTVDTVLSSNSFDTTSFVAYPNPVKDVLNLSYKNSISNVRVINLLGQEVLNTKTNANDVQVNMSALTAGAYIVNITVEDTVHTIKVIKE</sequence>
<dbReference type="InterPro" id="IPR045474">
    <property type="entry name" value="GEVED"/>
</dbReference>
<name>A0A1H6UUP8_9FLAO</name>
<protein>
    <submittedName>
        <fullName evidence="4">Por secretion system C-terminal sorting domain-containing protein</fullName>
    </submittedName>
</protein>
<dbReference type="Gene3D" id="2.60.40.10">
    <property type="entry name" value="Immunoglobulins"/>
    <property type="match status" value="3"/>
</dbReference>
<accession>A0A1H6UUP8</accession>
<dbReference type="Proteomes" id="UP000199702">
    <property type="component" value="Unassembled WGS sequence"/>
</dbReference>
<dbReference type="Gene3D" id="2.60.120.200">
    <property type="match status" value="2"/>
</dbReference>
<gene>
    <name evidence="4" type="ORF">SAMN05660918_2037</name>
</gene>
<dbReference type="InterPro" id="IPR026444">
    <property type="entry name" value="Secre_tail"/>
</dbReference>
<keyword evidence="5" id="KW-1185">Reference proteome</keyword>
<reference evidence="5" key="1">
    <citation type="submission" date="2016-10" db="EMBL/GenBank/DDBJ databases">
        <authorList>
            <person name="Varghese N."/>
            <person name="Submissions S."/>
        </authorList>
    </citation>
    <scope>NUCLEOTIDE SEQUENCE [LARGE SCALE GENOMIC DNA]</scope>
    <source>
        <strain evidence="5">DSM 17934</strain>
    </source>
</reference>
<keyword evidence="1 2" id="KW-0732">Signal</keyword>